<reference evidence="3 4" key="1">
    <citation type="submission" date="2022-05" db="EMBL/GenBank/DDBJ databases">
        <authorList>
            <consortium name="Genoscope - CEA"/>
            <person name="William W."/>
        </authorList>
    </citation>
    <scope>NUCLEOTIDE SEQUENCE [LARGE SCALE GENOMIC DNA]</scope>
</reference>
<gene>
    <name evidence="3" type="ORF">PLOB_00011701</name>
</gene>
<dbReference type="Pfam" id="PF08398">
    <property type="entry name" value="Phospholip_A2_4"/>
    <property type="match status" value="1"/>
</dbReference>
<evidence type="ECO:0000259" key="2">
    <source>
        <dbReference type="Pfam" id="PF08398"/>
    </source>
</evidence>
<evidence type="ECO:0000256" key="1">
    <source>
        <dbReference type="SAM" id="MobiDB-lite"/>
    </source>
</evidence>
<dbReference type="Proteomes" id="UP001159405">
    <property type="component" value="Unassembled WGS sequence"/>
</dbReference>
<comment type="caution">
    <text evidence="3">The sequence shown here is derived from an EMBL/GenBank/DDBJ whole genome shotgun (WGS) entry which is preliminary data.</text>
</comment>
<dbReference type="InterPro" id="IPR013607">
    <property type="entry name" value="Phospholipase_A2-like"/>
</dbReference>
<evidence type="ECO:0000313" key="3">
    <source>
        <dbReference type="EMBL" id="CAH3171262.1"/>
    </source>
</evidence>
<sequence length="907" mass="100913">MDIEEFKKFARNKIEADALTQQTFKPLIKSQDSIKKSIDEQQNATIAQLKANQLALTQGLNQNRMAITEGFDKRDEVKKWDLAQLPGFEAIEEPKEDEKDEEDKEVLPSSSDEKPKIAKFTPKDLDRNLMNKEAQDILKLYDKMEERAIHISSINREKRGTSRPGDFTIKFNPTLKLDSEKKHQLALDRLSMTYSWYNIRSDYKNNKIKYTHDGTNWQTITFTDGMYSYSDINDYIHQYMDQKGTEFGDLIGFEKKLITKTEYGSKLPNITNSIDVLNINTTAITDSIVNGINTNTIAVIPTDNLTRSYPFTNPKYLDRYEDVVYDLEQTLDAAPANAAHQTKTGLRFVADNTGESTPFDWYNARLSMDFKVNKLADGGNIAVDDHNGIVNGSNSFIEKLSILANGREVYSCNYANHVVNIKNLLEYNPSYAQSVATNEFYFLDTSRAAEERPAQATYNKGFHSRKLLLGVSATVNCEIPLNRYSFFEALEDKLLPNTKIELNIEIEKDANLIFQGADDLTLTDGQKSKLASAILNQSPLTLRLKHSHLRGNDELMLTKRQIAKINKSIANGTGSDIKISKTQIRKSVKHGGNLFSSLASLGAKVLPFAIKGISKAVPALATGAATALGEIGLNKIFGKGGHYGIPITPEFFPMLPPIVREFTKSQINQINKAYQSGSGVVIKPTRKQIEGGFLGTLASIGIPLAVSLVSKMLGGGLQVDRRGSSNTANVYVPPTDGGVVGTAVDGFVHYGLPWMGKKAVEMGRYGASELMRNKNLQKKAVNYGINKLTPFIQDSVGTAMDQLSTKVRPKKNYKTDRKDLDGGAIDIHKQIGKLPKPKGGWTLPGHKYTGPYNDLENQVRYDPETGEILEIYDQPTGPTDAVAMQHDVDYSVCGDDRKCKNKADIKM</sequence>
<proteinExistence type="predicted"/>
<accession>A0ABN8R002</accession>
<evidence type="ECO:0000313" key="4">
    <source>
        <dbReference type="Proteomes" id="UP001159405"/>
    </source>
</evidence>
<feature type="domain" description="Phospholipase A2-like" evidence="2">
    <location>
        <begin position="840"/>
        <end position="898"/>
    </location>
</feature>
<organism evidence="3 4">
    <name type="scientific">Porites lobata</name>
    <dbReference type="NCBI Taxonomy" id="104759"/>
    <lineage>
        <taxon>Eukaryota</taxon>
        <taxon>Metazoa</taxon>
        <taxon>Cnidaria</taxon>
        <taxon>Anthozoa</taxon>
        <taxon>Hexacorallia</taxon>
        <taxon>Scleractinia</taxon>
        <taxon>Fungiina</taxon>
        <taxon>Poritidae</taxon>
        <taxon>Porites</taxon>
    </lineage>
</organism>
<keyword evidence="4" id="KW-1185">Reference proteome</keyword>
<feature type="non-terminal residue" evidence="3">
    <location>
        <position position="907"/>
    </location>
</feature>
<feature type="region of interest" description="Disordered" evidence="1">
    <location>
        <begin position="88"/>
        <end position="116"/>
    </location>
</feature>
<protein>
    <recommendedName>
        <fullName evidence="2">Phospholipase A2-like domain-containing protein</fullName>
    </recommendedName>
</protein>
<dbReference type="EMBL" id="CALNXK010000162">
    <property type="protein sequence ID" value="CAH3171262.1"/>
    <property type="molecule type" value="Genomic_DNA"/>
</dbReference>
<name>A0ABN8R002_9CNID</name>